<reference evidence="1" key="1">
    <citation type="journal article" date="2023" name="G3 (Bethesda)">
        <title>A reference genome for the long-term kleptoplast-retaining sea slug Elysia crispata morphotype clarki.</title>
        <authorList>
            <person name="Eastman K.E."/>
            <person name="Pendleton A.L."/>
            <person name="Shaikh M.A."/>
            <person name="Suttiyut T."/>
            <person name="Ogas R."/>
            <person name="Tomko P."/>
            <person name="Gavelis G."/>
            <person name="Widhalm J.R."/>
            <person name="Wisecaver J.H."/>
        </authorList>
    </citation>
    <scope>NUCLEOTIDE SEQUENCE</scope>
    <source>
        <strain evidence="1">ECLA1</strain>
    </source>
</reference>
<dbReference type="Proteomes" id="UP001283361">
    <property type="component" value="Unassembled WGS sequence"/>
</dbReference>
<dbReference type="EMBL" id="JAWDGP010005176">
    <property type="protein sequence ID" value="KAK3759015.1"/>
    <property type="molecule type" value="Genomic_DNA"/>
</dbReference>
<protein>
    <submittedName>
        <fullName evidence="1">Uncharacterized protein</fullName>
    </submittedName>
</protein>
<comment type="caution">
    <text evidence="1">The sequence shown here is derived from an EMBL/GenBank/DDBJ whole genome shotgun (WGS) entry which is preliminary data.</text>
</comment>
<dbReference type="AlphaFoldDB" id="A0AAE1D6Y2"/>
<sequence length="113" mass="12908">MALEETGRAPELREIETNGGKLQALRFTESLGFALLGRHTRKPSPAMVLVRKGWRRPAELKEMMASLIFFILQYHKNQFGLTNKRAACATNRDGWVERPGRYHWCHSIALSLA</sequence>
<evidence type="ECO:0000313" key="1">
    <source>
        <dbReference type="EMBL" id="KAK3759015.1"/>
    </source>
</evidence>
<name>A0AAE1D6Y2_9GAST</name>
<gene>
    <name evidence="1" type="ORF">RRG08_005640</name>
</gene>
<organism evidence="1 2">
    <name type="scientific">Elysia crispata</name>
    <name type="common">lettuce slug</name>
    <dbReference type="NCBI Taxonomy" id="231223"/>
    <lineage>
        <taxon>Eukaryota</taxon>
        <taxon>Metazoa</taxon>
        <taxon>Spiralia</taxon>
        <taxon>Lophotrochozoa</taxon>
        <taxon>Mollusca</taxon>
        <taxon>Gastropoda</taxon>
        <taxon>Heterobranchia</taxon>
        <taxon>Euthyneura</taxon>
        <taxon>Panpulmonata</taxon>
        <taxon>Sacoglossa</taxon>
        <taxon>Placobranchoidea</taxon>
        <taxon>Plakobranchidae</taxon>
        <taxon>Elysia</taxon>
    </lineage>
</organism>
<accession>A0AAE1D6Y2</accession>
<evidence type="ECO:0000313" key="2">
    <source>
        <dbReference type="Proteomes" id="UP001283361"/>
    </source>
</evidence>
<proteinExistence type="predicted"/>
<keyword evidence="2" id="KW-1185">Reference proteome</keyword>